<dbReference type="SUPFAM" id="SSF46785">
    <property type="entry name" value="Winged helix' DNA-binding domain"/>
    <property type="match status" value="1"/>
</dbReference>
<evidence type="ECO:0000313" key="5">
    <source>
        <dbReference type="EMBL" id="QKC77908.1"/>
    </source>
</evidence>
<dbReference type="InterPro" id="IPR008920">
    <property type="entry name" value="TF_FadR/GntR_C"/>
</dbReference>
<dbReference type="PROSITE" id="PS50949">
    <property type="entry name" value="HTH_GNTR"/>
    <property type="match status" value="1"/>
</dbReference>
<dbReference type="SMART" id="SM00895">
    <property type="entry name" value="FCD"/>
    <property type="match status" value="1"/>
</dbReference>
<keyword evidence="6" id="KW-1185">Reference proteome</keyword>
<reference evidence="5 6" key="1">
    <citation type="submission" date="2018-10" db="EMBL/GenBank/DDBJ databases">
        <authorList>
            <person name="Perry B.J."/>
            <person name="Sullivan J.T."/>
            <person name="Murphy R.J.T."/>
            <person name="Ramsay J.P."/>
            <person name="Ronson C.W."/>
        </authorList>
    </citation>
    <scope>NUCLEOTIDE SEQUENCE [LARGE SCALE GENOMIC DNA]</scope>
    <source>
        <strain evidence="5 6">NZP2014</strain>
    </source>
</reference>
<name>A0A6M7UPD9_9HYPH</name>
<evidence type="ECO:0000256" key="1">
    <source>
        <dbReference type="ARBA" id="ARBA00023015"/>
    </source>
</evidence>
<dbReference type="EMBL" id="CP033361">
    <property type="protein sequence ID" value="QKC77908.1"/>
    <property type="molecule type" value="Genomic_DNA"/>
</dbReference>
<dbReference type="CDD" id="cd07377">
    <property type="entry name" value="WHTH_GntR"/>
    <property type="match status" value="1"/>
</dbReference>
<dbReference type="InterPro" id="IPR000524">
    <property type="entry name" value="Tscrpt_reg_HTH_GntR"/>
</dbReference>
<dbReference type="PRINTS" id="PR00035">
    <property type="entry name" value="HTHGNTR"/>
</dbReference>
<dbReference type="GO" id="GO:0003677">
    <property type="term" value="F:DNA binding"/>
    <property type="evidence" value="ECO:0007669"/>
    <property type="project" value="UniProtKB-KW"/>
</dbReference>
<evidence type="ECO:0000256" key="3">
    <source>
        <dbReference type="ARBA" id="ARBA00023163"/>
    </source>
</evidence>
<dbReference type="InterPro" id="IPR011711">
    <property type="entry name" value="GntR_C"/>
</dbReference>
<dbReference type="AlphaFoldDB" id="A0A6M7UPD9"/>
<dbReference type="Gene3D" id="1.10.10.10">
    <property type="entry name" value="Winged helix-like DNA-binding domain superfamily/Winged helix DNA-binding domain"/>
    <property type="match status" value="1"/>
</dbReference>
<dbReference type="InterPro" id="IPR036390">
    <property type="entry name" value="WH_DNA-bd_sf"/>
</dbReference>
<evidence type="ECO:0000256" key="2">
    <source>
        <dbReference type="ARBA" id="ARBA00023125"/>
    </source>
</evidence>
<dbReference type="Proteomes" id="UP000503339">
    <property type="component" value="Chromosome"/>
</dbReference>
<dbReference type="SMART" id="SM00345">
    <property type="entry name" value="HTH_GNTR"/>
    <property type="match status" value="1"/>
</dbReference>
<keyword evidence="3" id="KW-0804">Transcription</keyword>
<keyword evidence="1" id="KW-0805">Transcription regulation</keyword>
<gene>
    <name evidence="5" type="ORF">EB233_22405</name>
</gene>
<dbReference type="Gene3D" id="1.20.120.530">
    <property type="entry name" value="GntR ligand-binding domain-like"/>
    <property type="match status" value="1"/>
</dbReference>
<dbReference type="SUPFAM" id="SSF48008">
    <property type="entry name" value="GntR ligand-binding domain-like"/>
    <property type="match status" value="1"/>
</dbReference>
<evidence type="ECO:0000259" key="4">
    <source>
        <dbReference type="PROSITE" id="PS50949"/>
    </source>
</evidence>
<dbReference type="InterPro" id="IPR036388">
    <property type="entry name" value="WH-like_DNA-bd_sf"/>
</dbReference>
<accession>A0A6M7UPD9</accession>
<dbReference type="Pfam" id="PF00392">
    <property type="entry name" value="GntR"/>
    <property type="match status" value="1"/>
</dbReference>
<keyword evidence="2" id="KW-0238">DNA-binding</keyword>
<dbReference type="GO" id="GO:0003700">
    <property type="term" value="F:DNA-binding transcription factor activity"/>
    <property type="evidence" value="ECO:0007669"/>
    <property type="project" value="InterPro"/>
</dbReference>
<protein>
    <submittedName>
        <fullName evidence="5">GntR family transcriptional regulator</fullName>
    </submittedName>
</protein>
<evidence type="ECO:0000313" key="6">
    <source>
        <dbReference type="Proteomes" id="UP000503339"/>
    </source>
</evidence>
<dbReference type="KEGG" id="merd:EB233_22405"/>
<organism evidence="5 6">
    <name type="scientific">Mesorhizobium erdmanii</name>
    <dbReference type="NCBI Taxonomy" id="1777866"/>
    <lineage>
        <taxon>Bacteria</taxon>
        <taxon>Pseudomonadati</taxon>
        <taxon>Pseudomonadota</taxon>
        <taxon>Alphaproteobacteria</taxon>
        <taxon>Hyphomicrobiales</taxon>
        <taxon>Phyllobacteriaceae</taxon>
        <taxon>Mesorhizobium</taxon>
    </lineage>
</organism>
<dbReference type="Pfam" id="PF07729">
    <property type="entry name" value="FCD"/>
    <property type="match status" value="1"/>
</dbReference>
<feature type="domain" description="HTH gntR-type" evidence="4">
    <location>
        <begin position="31"/>
        <end position="98"/>
    </location>
</feature>
<sequence>MCLTRNEPECQHTAMLKLSATLLPDQSERRNTISAKAYVELREAIITARVPPGANISETDVAQSLGISRTPVREAFTRLFDEGLIEISPQTGTRVSLIDMARVREAVFIRSTLESAVIANAGIRPDPAMLDEIELSLRAQERLVHGDDMGALHRADMAFHAGLLGAFAHPRAWTACQHVSADMMRVQFLIGMKPDHIRSIIAEHRAIFDAVRAGDMGEGARLIAAHIRNTDLDQVALKREHQEFFRTGDLS</sequence>
<proteinExistence type="predicted"/>
<dbReference type="PANTHER" id="PTHR43537:SF45">
    <property type="entry name" value="GNTR FAMILY REGULATORY PROTEIN"/>
    <property type="match status" value="1"/>
</dbReference>
<dbReference type="PANTHER" id="PTHR43537">
    <property type="entry name" value="TRANSCRIPTIONAL REGULATOR, GNTR FAMILY"/>
    <property type="match status" value="1"/>
</dbReference>